<gene>
    <name evidence="2" type="ORF">SLAV_19740</name>
</gene>
<keyword evidence="3" id="KW-1185">Reference proteome</keyword>
<organism evidence="2 3">
    <name type="scientific">Streptomyces lavendulae subsp. lavendulae</name>
    <dbReference type="NCBI Taxonomy" id="58340"/>
    <lineage>
        <taxon>Bacteria</taxon>
        <taxon>Bacillati</taxon>
        <taxon>Actinomycetota</taxon>
        <taxon>Actinomycetes</taxon>
        <taxon>Kitasatosporales</taxon>
        <taxon>Streptomycetaceae</taxon>
        <taxon>Streptomyces</taxon>
    </lineage>
</organism>
<feature type="compositionally biased region" description="Polar residues" evidence="1">
    <location>
        <begin position="1"/>
        <end position="20"/>
    </location>
</feature>
<dbReference type="InterPro" id="IPR007278">
    <property type="entry name" value="DUF397"/>
</dbReference>
<dbReference type="EMBL" id="CP024985">
    <property type="protein sequence ID" value="ATZ25772.1"/>
    <property type="molecule type" value="Genomic_DNA"/>
</dbReference>
<proteinExistence type="predicted"/>
<evidence type="ECO:0000313" key="2">
    <source>
        <dbReference type="EMBL" id="ATZ25772.1"/>
    </source>
</evidence>
<dbReference type="RefSeq" id="WP_030224990.1">
    <property type="nucleotide sequence ID" value="NZ_CP024985.1"/>
</dbReference>
<feature type="region of interest" description="Disordered" evidence="1">
    <location>
        <begin position="1"/>
        <end position="25"/>
    </location>
</feature>
<protein>
    <submittedName>
        <fullName evidence="2">Uncharacterized protein</fullName>
    </submittedName>
</protein>
<evidence type="ECO:0000256" key="1">
    <source>
        <dbReference type="SAM" id="MobiDB-lite"/>
    </source>
</evidence>
<name>A0A2K8PGA7_STRLA</name>
<dbReference type="AlphaFoldDB" id="A0A2K8PGA7"/>
<reference evidence="2 3" key="1">
    <citation type="submission" date="2017-11" db="EMBL/GenBank/DDBJ databases">
        <title>Complete genome sequence of Streptomyces lavendulae subsp. lavendulae CCM 3239 (formerly 'Streptomyces aureofaciens CCM 3239'), the producer of the angucycline-type antibiotic auricin.</title>
        <authorList>
            <person name="Busche T."/>
            <person name="Novakova R."/>
            <person name="Al'Dilaimi A."/>
            <person name="Homerova D."/>
            <person name="Feckova L."/>
            <person name="Rezuchova B."/>
            <person name="Mingyar E."/>
            <person name="Csolleiova D."/>
            <person name="Bekeova C."/>
            <person name="Winkler A."/>
            <person name="Sevcikova B."/>
            <person name="Kalinowski J."/>
            <person name="Kormanec J."/>
            <person name="Ruckert C."/>
        </authorList>
    </citation>
    <scope>NUCLEOTIDE SEQUENCE [LARGE SCALE GENOMIC DNA]</scope>
    <source>
        <strain evidence="2 3">CCM 3239</strain>
    </source>
</reference>
<dbReference type="OrthoDB" id="4570646at2"/>
<sequence>MASTENDLASASWRKSSYSNGTGGECVEVADGVTGLVPVRDSKRKGGPVLVLAAAAWAPFVEALKGGPAPGGPRPR</sequence>
<dbReference type="KEGG" id="slx:SLAV_19740"/>
<dbReference type="Proteomes" id="UP000231791">
    <property type="component" value="Chromosome"/>
</dbReference>
<dbReference type="GeneID" id="49384984"/>
<dbReference type="Pfam" id="PF04149">
    <property type="entry name" value="DUF397"/>
    <property type="match status" value="1"/>
</dbReference>
<accession>A0A2K8PGA7</accession>
<evidence type="ECO:0000313" key="3">
    <source>
        <dbReference type="Proteomes" id="UP000231791"/>
    </source>
</evidence>